<dbReference type="Proteomes" id="UP000009049">
    <property type="component" value="Chromosome"/>
</dbReference>
<evidence type="ECO:0000259" key="1">
    <source>
        <dbReference type="Pfam" id="PF01642"/>
    </source>
</evidence>
<dbReference type="InterPro" id="IPR006099">
    <property type="entry name" value="MeMalonylCoA_mutase_a/b_cat"/>
</dbReference>
<sequence length="455" mass="49984">MTTNDLFRDFAPVSAAEWKLRIQADLKGADYNEKMTSDTPEGIRIKPFYTAEDVPDTGVPAPALPGGWEPGMYLDAAEGGEPATRGRKALGGGVTRLVAPIREASGWLEATGAEPGSVWLEWPDVRLEPGEVLPGDFASASPILPDPIGNLAATGNWAAGRAEDMKRLEALCRTFPERVSLTVRADLYQQAGAHAVQQLAYAVCHMQEYLLATDQHPGLLPALERPVFRIAVGSDYFMEIAKIRALRRLWHLVANAYGQSGECRVLAMPGLRNKTLYDYNTNLLRSSLECMAAAVGGADLICNQPYDGLYHKPNDFADRIGRNQLLVLRDEAHMARVANPADGAYYLESLTDQLGRKALALLKSLEKGGGLLAQLKSHKIQTKIREADRREQAAFDSGELQLVGSNVFPNPDDRMAGEIQKELQPGRPVKTLIEPLPLRRLSARQELKRLRDEAK</sequence>
<gene>
    <name evidence="2" type="ordered locus">RB2501_01600</name>
</gene>
<organism evidence="2 3">
    <name type="scientific">Robiginitalea biformata (strain ATCC BAA-864 / DSM 15991 / KCTC 12146 / HTCC2501)</name>
    <dbReference type="NCBI Taxonomy" id="313596"/>
    <lineage>
        <taxon>Bacteria</taxon>
        <taxon>Pseudomonadati</taxon>
        <taxon>Bacteroidota</taxon>
        <taxon>Flavobacteriia</taxon>
        <taxon>Flavobacteriales</taxon>
        <taxon>Flavobacteriaceae</taxon>
        <taxon>Robiginitalea</taxon>
    </lineage>
</organism>
<keyword evidence="3" id="KW-1185">Reference proteome</keyword>
<evidence type="ECO:0000313" key="3">
    <source>
        <dbReference type="Proteomes" id="UP000009049"/>
    </source>
</evidence>
<dbReference type="PANTHER" id="PTHR48101:SF1">
    <property type="entry name" value="METHYLMALONYL-COA MUTASE, LARGE SUBUNIT"/>
    <property type="match status" value="1"/>
</dbReference>
<dbReference type="GO" id="GO:0031419">
    <property type="term" value="F:cobalamin binding"/>
    <property type="evidence" value="ECO:0007669"/>
    <property type="project" value="InterPro"/>
</dbReference>
<dbReference type="EMBL" id="CP001712">
    <property type="protein sequence ID" value="EAR14080.1"/>
    <property type="molecule type" value="Genomic_DNA"/>
</dbReference>
<dbReference type="KEGG" id="rbi:RB2501_01600"/>
<dbReference type="AlphaFoldDB" id="A4CPZ5"/>
<protein>
    <submittedName>
        <fullName evidence="2">Putative methylmalonyl-CoA mutase small subunit</fullName>
    </submittedName>
</protein>
<dbReference type="HOGENOM" id="CLU_009523_6_1_10"/>
<dbReference type="RefSeq" id="WP_015755516.1">
    <property type="nucleotide sequence ID" value="NC_013222.1"/>
</dbReference>
<evidence type="ECO:0000313" key="2">
    <source>
        <dbReference type="EMBL" id="EAR14080.1"/>
    </source>
</evidence>
<feature type="domain" description="Methylmalonyl-CoA mutase alpha/beta chain catalytic" evidence="1">
    <location>
        <begin position="146"/>
        <end position="415"/>
    </location>
</feature>
<name>A4CPZ5_ROBBH</name>
<dbReference type="STRING" id="313596.RB2501_01600"/>
<dbReference type="Gene3D" id="3.20.20.240">
    <property type="entry name" value="Methylmalonyl-CoA mutase"/>
    <property type="match status" value="2"/>
</dbReference>
<dbReference type="OrthoDB" id="9762378at2"/>
<proteinExistence type="predicted"/>
<dbReference type="PANTHER" id="PTHR48101">
    <property type="entry name" value="METHYLMALONYL-COA MUTASE, MITOCHONDRIAL-RELATED"/>
    <property type="match status" value="1"/>
</dbReference>
<reference evidence="2 3" key="1">
    <citation type="journal article" date="2009" name="J. Bacteriol.">
        <title>Complete genome sequence of Robiginitalea biformata HTCC2501.</title>
        <authorList>
            <person name="Oh H.M."/>
            <person name="Giovannoni S.J."/>
            <person name="Lee K."/>
            <person name="Ferriera S."/>
            <person name="Johnson J."/>
            <person name="Cho J.C."/>
        </authorList>
    </citation>
    <scope>NUCLEOTIDE SEQUENCE [LARGE SCALE GENOMIC DNA]</scope>
    <source>
        <strain evidence="3">ATCC BAA-864 / HTCC2501 / KCTC 12146</strain>
    </source>
</reference>
<dbReference type="InterPro" id="IPR016176">
    <property type="entry name" value="Cbl-dep_enz_cat"/>
</dbReference>
<dbReference type="Pfam" id="PF01642">
    <property type="entry name" value="MM_CoA_mutase"/>
    <property type="match status" value="1"/>
</dbReference>
<accession>A4CPZ5</accession>
<dbReference type="eggNOG" id="COG1884">
    <property type="taxonomic scope" value="Bacteria"/>
</dbReference>
<dbReference type="SUPFAM" id="SSF51703">
    <property type="entry name" value="Cobalamin (vitamin B12)-dependent enzymes"/>
    <property type="match status" value="1"/>
</dbReference>
<dbReference type="GO" id="GO:0016866">
    <property type="term" value="F:intramolecular transferase activity"/>
    <property type="evidence" value="ECO:0007669"/>
    <property type="project" value="InterPro"/>
</dbReference>